<sequence length="429" mass="45912">MTKNLAGGLQWAIFLIASSIAAPIAIASIFGMDTADTALFLQRTIFVLGIACLIQAFIGHRLPINEGPAGLWWGVFIVYAGLVGVLYSTAEESLQVLQSGLFYSGILFIVFAVTGVVDKLKQFFTPTVTFVYLLLLVLQISESIMKGLFGISSEGDLMDVRVLLAAVAVILITFYFMFHRSAFISRYSVLLSIAFGWLLFWAIGKAPSIPETSGAWMTFPDMLVFGPLVFDGGMLVTTLFLTVLLIANMMASVSVMESLLKNAFSIQSEDRMKQASVASGLNHLLAGLFSSVGPVPISGAAGFVSATRTPGLRPFIVGGVIVTGISLFPQLMAVLASLPAPVAYAVIFAIFSKMIEMAFNELEAEPNRKRAYKVAAFGLMTGVGLMFIPTESMAGLPSAVAAILSNGLISGTIIAIIIEQVMTRVIRIK</sequence>
<evidence type="ECO:0000256" key="5">
    <source>
        <dbReference type="ARBA" id="ARBA00022989"/>
    </source>
</evidence>
<feature type="transmembrane region" description="Helical" evidence="7">
    <location>
        <begin position="371"/>
        <end position="388"/>
    </location>
</feature>
<organism evidence="8 9">
    <name type="scientific">Planococcus rifietoensis</name>
    <dbReference type="NCBI Taxonomy" id="200991"/>
    <lineage>
        <taxon>Bacteria</taxon>
        <taxon>Bacillati</taxon>
        <taxon>Bacillota</taxon>
        <taxon>Bacilli</taxon>
        <taxon>Bacillales</taxon>
        <taxon>Caryophanaceae</taxon>
        <taxon>Planococcus</taxon>
    </lineage>
</organism>
<dbReference type="OrthoDB" id="5597247at2"/>
<keyword evidence="9" id="KW-1185">Reference proteome</keyword>
<evidence type="ECO:0000256" key="6">
    <source>
        <dbReference type="ARBA" id="ARBA00023136"/>
    </source>
</evidence>
<feature type="transmembrane region" description="Helical" evidence="7">
    <location>
        <begin position="123"/>
        <end position="140"/>
    </location>
</feature>
<dbReference type="PANTHER" id="PTHR42810:SF1">
    <property type="entry name" value="PURINE PERMEASE YWDJ-RELATED"/>
    <property type="match status" value="1"/>
</dbReference>
<feature type="transmembrane region" description="Helical" evidence="7">
    <location>
        <begin position="160"/>
        <end position="178"/>
    </location>
</feature>
<keyword evidence="3" id="KW-0813">Transport</keyword>
<keyword evidence="5 7" id="KW-1133">Transmembrane helix</keyword>
<feature type="transmembrane region" description="Helical" evidence="7">
    <location>
        <begin position="394"/>
        <end position="418"/>
    </location>
</feature>
<comment type="subcellular location">
    <subcellularLocation>
        <location evidence="1">Membrane</location>
        <topology evidence="1">Multi-pass membrane protein</topology>
    </subcellularLocation>
</comment>
<feature type="transmembrane region" description="Helical" evidence="7">
    <location>
        <begin position="37"/>
        <end position="58"/>
    </location>
</feature>
<protein>
    <submittedName>
        <fullName evidence="8">Purine permease</fullName>
    </submittedName>
</protein>
<dbReference type="AlphaFoldDB" id="A0A0U2YUJ5"/>
<feature type="transmembrane region" description="Helical" evidence="7">
    <location>
        <begin position="70"/>
        <end position="90"/>
    </location>
</feature>
<keyword evidence="6 7" id="KW-0472">Membrane</keyword>
<gene>
    <name evidence="8" type="ORF">AUC31_08520</name>
</gene>
<dbReference type="EMBL" id="CP013659">
    <property type="protein sequence ID" value="ALS75262.1"/>
    <property type="molecule type" value="Genomic_DNA"/>
</dbReference>
<evidence type="ECO:0000256" key="2">
    <source>
        <dbReference type="ARBA" id="ARBA00008821"/>
    </source>
</evidence>
<comment type="similarity">
    <text evidence="2">Belongs to the nucleobase:cation symporter-2 (NCS2) (TC 2.A.40) family.</text>
</comment>
<dbReference type="GO" id="GO:0005886">
    <property type="term" value="C:plasma membrane"/>
    <property type="evidence" value="ECO:0007669"/>
    <property type="project" value="TreeGrafter"/>
</dbReference>
<evidence type="ECO:0000313" key="9">
    <source>
        <dbReference type="Proteomes" id="UP000067683"/>
    </source>
</evidence>
<dbReference type="NCBIfam" id="NF037981">
    <property type="entry name" value="NCS2_1"/>
    <property type="match status" value="1"/>
</dbReference>
<dbReference type="STRING" id="200991.AUC31_08520"/>
<evidence type="ECO:0000256" key="4">
    <source>
        <dbReference type="ARBA" id="ARBA00022692"/>
    </source>
</evidence>
<accession>A0A0U2YUJ5</accession>
<feature type="transmembrane region" description="Helical" evidence="7">
    <location>
        <begin position="224"/>
        <end position="247"/>
    </location>
</feature>
<dbReference type="Proteomes" id="UP000067683">
    <property type="component" value="Chromosome"/>
</dbReference>
<dbReference type="PANTHER" id="PTHR42810">
    <property type="entry name" value="PURINE PERMEASE C1399.01C-RELATED"/>
    <property type="match status" value="1"/>
</dbReference>
<evidence type="ECO:0000256" key="7">
    <source>
        <dbReference type="SAM" id="Phobius"/>
    </source>
</evidence>
<dbReference type="Pfam" id="PF00860">
    <property type="entry name" value="Xan_ur_permease"/>
    <property type="match status" value="1"/>
</dbReference>
<dbReference type="KEGG" id="prt:AUC31_08520"/>
<dbReference type="InterPro" id="IPR006043">
    <property type="entry name" value="NCS2"/>
</dbReference>
<dbReference type="RefSeq" id="WP_058381969.1">
    <property type="nucleotide sequence ID" value="NZ_CP013659.2"/>
</dbReference>
<name>A0A0U2YUJ5_9BACL</name>
<evidence type="ECO:0000256" key="3">
    <source>
        <dbReference type="ARBA" id="ARBA00022448"/>
    </source>
</evidence>
<proteinExistence type="inferred from homology"/>
<feature type="transmembrane region" description="Helical" evidence="7">
    <location>
        <begin position="187"/>
        <end position="204"/>
    </location>
</feature>
<feature type="transmembrane region" description="Helical" evidence="7">
    <location>
        <begin position="96"/>
        <end position="116"/>
    </location>
</feature>
<dbReference type="GO" id="GO:0042907">
    <property type="term" value="F:xanthine transmembrane transporter activity"/>
    <property type="evidence" value="ECO:0007669"/>
    <property type="project" value="TreeGrafter"/>
</dbReference>
<keyword evidence="4 7" id="KW-0812">Transmembrane</keyword>
<evidence type="ECO:0000256" key="1">
    <source>
        <dbReference type="ARBA" id="ARBA00004141"/>
    </source>
</evidence>
<reference evidence="8" key="1">
    <citation type="submission" date="2016-01" db="EMBL/GenBank/DDBJ databases">
        <title>Complete genome of Planococcus rifietoensis type strain M8.</title>
        <authorList>
            <person name="See-Too W.S."/>
        </authorList>
    </citation>
    <scope>NUCLEOTIDE SEQUENCE [LARGE SCALE GENOMIC DNA]</scope>
    <source>
        <strain evidence="8">M8</strain>
    </source>
</reference>
<evidence type="ECO:0000313" key="8">
    <source>
        <dbReference type="EMBL" id="ALS75262.1"/>
    </source>
</evidence>